<dbReference type="EnsemblMetazoa" id="Aqu2.1.11925_001">
    <property type="protein sequence ID" value="Aqu2.1.11925_001"/>
    <property type="gene ID" value="Aqu2.1.11925"/>
</dbReference>
<evidence type="ECO:0000313" key="1">
    <source>
        <dbReference type="EnsemblMetazoa" id="Aqu2.1.11925_001"/>
    </source>
</evidence>
<dbReference type="InParanoid" id="A0A1X7TBU7"/>
<protein>
    <submittedName>
        <fullName evidence="1">Uncharacterized protein</fullName>
    </submittedName>
</protein>
<accession>A0A1X7TBU7</accession>
<proteinExistence type="predicted"/>
<organism evidence="1">
    <name type="scientific">Amphimedon queenslandica</name>
    <name type="common">Sponge</name>
    <dbReference type="NCBI Taxonomy" id="400682"/>
    <lineage>
        <taxon>Eukaryota</taxon>
        <taxon>Metazoa</taxon>
        <taxon>Porifera</taxon>
        <taxon>Demospongiae</taxon>
        <taxon>Heteroscleromorpha</taxon>
        <taxon>Haplosclerida</taxon>
        <taxon>Niphatidae</taxon>
        <taxon>Amphimedon</taxon>
    </lineage>
</organism>
<name>A0A1X7TBU7_AMPQE</name>
<reference evidence="1" key="1">
    <citation type="submission" date="2017-05" db="UniProtKB">
        <authorList>
            <consortium name="EnsemblMetazoa"/>
        </authorList>
    </citation>
    <scope>IDENTIFICATION</scope>
</reference>
<dbReference type="AlphaFoldDB" id="A0A1X7TBU7"/>
<sequence>PKSAAENTSIDILFTTEDVTIVQFTIPIMLECPNEDLEYFTVTVICNDTDIYYSVTYL</sequence>